<dbReference type="PANTHER" id="PTHR47966:SF51">
    <property type="entry name" value="BETA-SITE APP-CLEAVING ENZYME, ISOFORM A-RELATED"/>
    <property type="match status" value="1"/>
</dbReference>
<accession>A0AAD5UL21</accession>
<gene>
    <name evidence="13" type="ORF">HK103_006986</name>
</gene>
<feature type="disulfide bond" evidence="9">
    <location>
        <begin position="96"/>
        <end position="101"/>
    </location>
</feature>
<feature type="domain" description="Peptidase A1" evidence="12">
    <location>
        <begin position="65"/>
        <end position="395"/>
    </location>
</feature>
<protein>
    <recommendedName>
        <fullName evidence="3">rhizopuspepsin</fullName>
        <ecNumber evidence="3">3.4.23.21</ecNumber>
    </recommendedName>
</protein>
<dbReference type="PANTHER" id="PTHR47966">
    <property type="entry name" value="BETA-SITE APP-CLEAVING ENZYME, ISOFORM A-RELATED"/>
    <property type="match status" value="1"/>
</dbReference>
<feature type="active site" evidence="8">
    <location>
        <position position="285"/>
    </location>
</feature>
<dbReference type="Pfam" id="PF00026">
    <property type="entry name" value="Asp"/>
    <property type="match status" value="1"/>
</dbReference>
<keyword evidence="4 10" id="KW-0645">Protease</keyword>
<comment type="catalytic activity">
    <reaction evidence="1">
        <text>Hydrolysis of proteins with broad specificity similar to that of pepsin A, preferring hydrophobic residues at P1 and P1'. Clots milk and activates trypsinogen. Does not cleave 4-Gln-|-His-5, but does cleave 10-His-|-Leu-11 and 12-Val-|-Glu-13 in B chain of insulin.</text>
        <dbReference type="EC" id="3.4.23.21"/>
    </reaction>
</comment>
<sequence>MRNWKLLVLAFTADAKLFDSNYGGINSTEYITPSELVRVPFERVVNKDAGAQFGAIGADYVSATLVGTIGVGTPPQPLVVLFDTGSSLFWVRSSQCTSSSCAQQRSFNNAKSSTYKTTNGGTQQVTYGDGTQVICTVNSDTVTIGNFAIQGQPLCEATSIQTTTANLDGIIGLGPSTAQGNVGLTGDNSAADVFQSLATKFSTNNAIVSFWYNLQASPTAPAGTSGEITFGGIDPSRYTGQITWFVIFNCRFDSVSGQPHWAVNLNSISIGGNSIFSSSLTTFIDTGTTAFVLPTAIVKQLNAKFTLTNNGYVIPCSQAASLSPVTFGFGNSGLSITLSGNQQVAQISNNICLSIFSSPPATLGSTGQQYGIAGALFINQFYNVFDYGNNRVGFATPVTSLPSISSNSSLPQQKNNQEATKPWLLLLFISYIFL</sequence>
<organism evidence="13 14">
    <name type="scientific">Boothiomyces macroporosus</name>
    <dbReference type="NCBI Taxonomy" id="261099"/>
    <lineage>
        <taxon>Eukaryota</taxon>
        <taxon>Fungi</taxon>
        <taxon>Fungi incertae sedis</taxon>
        <taxon>Chytridiomycota</taxon>
        <taxon>Chytridiomycota incertae sedis</taxon>
        <taxon>Chytridiomycetes</taxon>
        <taxon>Rhizophydiales</taxon>
        <taxon>Terramycetaceae</taxon>
        <taxon>Boothiomyces</taxon>
    </lineage>
</organism>
<keyword evidence="9" id="KW-1015">Disulfide bond</keyword>
<feature type="chain" id="PRO_5042292460" description="rhizopuspepsin" evidence="11">
    <location>
        <begin position="16"/>
        <end position="434"/>
    </location>
</feature>
<evidence type="ECO:0000256" key="11">
    <source>
        <dbReference type="SAM" id="SignalP"/>
    </source>
</evidence>
<dbReference type="InterPro" id="IPR001969">
    <property type="entry name" value="Aspartic_peptidase_AS"/>
</dbReference>
<dbReference type="SUPFAM" id="SSF50630">
    <property type="entry name" value="Acid proteases"/>
    <property type="match status" value="1"/>
</dbReference>
<evidence type="ECO:0000256" key="5">
    <source>
        <dbReference type="ARBA" id="ARBA00022729"/>
    </source>
</evidence>
<reference evidence="13" key="1">
    <citation type="submission" date="2020-05" db="EMBL/GenBank/DDBJ databases">
        <title>Phylogenomic resolution of chytrid fungi.</title>
        <authorList>
            <person name="Stajich J.E."/>
            <person name="Amses K."/>
            <person name="Simmons R."/>
            <person name="Seto K."/>
            <person name="Myers J."/>
            <person name="Bonds A."/>
            <person name="Quandt C.A."/>
            <person name="Barry K."/>
            <person name="Liu P."/>
            <person name="Grigoriev I."/>
            <person name="Longcore J.E."/>
            <person name="James T.Y."/>
        </authorList>
    </citation>
    <scope>NUCLEOTIDE SEQUENCE</scope>
    <source>
        <strain evidence="13">PLAUS21</strain>
    </source>
</reference>
<dbReference type="InterPro" id="IPR021109">
    <property type="entry name" value="Peptidase_aspartic_dom_sf"/>
</dbReference>
<evidence type="ECO:0000256" key="4">
    <source>
        <dbReference type="ARBA" id="ARBA00022670"/>
    </source>
</evidence>
<dbReference type="GO" id="GO:0004190">
    <property type="term" value="F:aspartic-type endopeptidase activity"/>
    <property type="evidence" value="ECO:0007669"/>
    <property type="project" value="UniProtKB-KW"/>
</dbReference>
<dbReference type="InterPro" id="IPR033121">
    <property type="entry name" value="PEPTIDASE_A1"/>
</dbReference>
<evidence type="ECO:0000256" key="2">
    <source>
        <dbReference type="ARBA" id="ARBA00007447"/>
    </source>
</evidence>
<dbReference type="InterPro" id="IPR034164">
    <property type="entry name" value="Pepsin-like_dom"/>
</dbReference>
<dbReference type="FunFam" id="2.40.70.10:FF:000115">
    <property type="entry name" value="Lysosomal aspartic protease"/>
    <property type="match status" value="1"/>
</dbReference>
<keyword evidence="14" id="KW-1185">Reference proteome</keyword>
<evidence type="ECO:0000256" key="3">
    <source>
        <dbReference type="ARBA" id="ARBA00013205"/>
    </source>
</evidence>
<evidence type="ECO:0000256" key="6">
    <source>
        <dbReference type="ARBA" id="ARBA00022750"/>
    </source>
</evidence>
<dbReference type="InterPro" id="IPR001461">
    <property type="entry name" value="Aspartic_peptidase_A1"/>
</dbReference>
<dbReference type="Proteomes" id="UP001210925">
    <property type="component" value="Unassembled WGS sequence"/>
</dbReference>
<dbReference type="EMBL" id="JADGKB010000008">
    <property type="protein sequence ID" value="KAJ3261031.1"/>
    <property type="molecule type" value="Genomic_DNA"/>
</dbReference>
<evidence type="ECO:0000256" key="10">
    <source>
        <dbReference type="RuleBase" id="RU000454"/>
    </source>
</evidence>
<dbReference type="PROSITE" id="PS00141">
    <property type="entry name" value="ASP_PROTEASE"/>
    <property type="match status" value="1"/>
</dbReference>
<evidence type="ECO:0000256" key="8">
    <source>
        <dbReference type="PIRSR" id="PIRSR601461-1"/>
    </source>
</evidence>
<evidence type="ECO:0000256" key="9">
    <source>
        <dbReference type="PIRSR" id="PIRSR601461-2"/>
    </source>
</evidence>
<feature type="active site" evidence="8">
    <location>
        <position position="83"/>
    </location>
</feature>
<keyword evidence="6 10" id="KW-0064">Aspartyl protease</keyword>
<dbReference type="PRINTS" id="PR00792">
    <property type="entry name" value="PEPSIN"/>
</dbReference>
<evidence type="ECO:0000256" key="7">
    <source>
        <dbReference type="ARBA" id="ARBA00022801"/>
    </source>
</evidence>
<dbReference type="Gene3D" id="2.40.70.10">
    <property type="entry name" value="Acid Proteases"/>
    <property type="match status" value="2"/>
</dbReference>
<comment type="caution">
    <text evidence="13">The sequence shown here is derived from an EMBL/GenBank/DDBJ whole genome shotgun (WGS) entry which is preliminary data.</text>
</comment>
<feature type="signal peptide" evidence="11">
    <location>
        <begin position="1"/>
        <end position="15"/>
    </location>
</feature>
<name>A0AAD5UL21_9FUNG</name>
<dbReference type="PROSITE" id="PS51767">
    <property type="entry name" value="PEPTIDASE_A1"/>
    <property type="match status" value="1"/>
</dbReference>
<keyword evidence="7 10" id="KW-0378">Hydrolase</keyword>
<dbReference type="AlphaFoldDB" id="A0AAD5UL21"/>
<dbReference type="CDD" id="cd05471">
    <property type="entry name" value="pepsin_like"/>
    <property type="match status" value="1"/>
</dbReference>
<keyword evidence="5 11" id="KW-0732">Signal</keyword>
<dbReference type="GO" id="GO:0006508">
    <property type="term" value="P:proteolysis"/>
    <property type="evidence" value="ECO:0007669"/>
    <property type="project" value="UniProtKB-KW"/>
</dbReference>
<evidence type="ECO:0000313" key="13">
    <source>
        <dbReference type="EMBL" id="KAJ3261031.1"/>
    </source>
</evidence>
<evidence type="ECO:0000259" key="12">
    <source>
        <dbReference type="PROSITE" id="PS51767"/>
    </source>
</evidence>
<evidence type="ECO:0000256" key="1">
    <source>
        <dbReference type="ARBA" id="ARBA00001130"/>
    </source>
</evidence>
<evidence type="ECO:0000313" key="14">
    <source>
        <dbReference type="Proteomes" id="UP001210925"/>
    </source>
</evidence>
<comment type="similarity">
    <text evidence="2 10">Belongs to the peptidase A1 family.</text>
</comment>
<dbReference type="EC" id="3.4.23.21" evidence="3"/>
<proteinExistence type="inferred from homology"/>